<evidence type="ECO:0000259" key="4">
    <source>
        <dbReference type="SMART" id="SM01318"/>
    </source>
</evidence>
<dbReference type="GO" id="GO:0005576">
    <property type="term" value="C:extracellular region"/>
    <property type="evidence" value="ECO:0007669"/>
    <property type="project" value="UniProtKB-SubCell"/>
</dbReference>
<evidence type="ECO:0000256" key="3">
    <source>
        <dbReference type="SAM" id="SignalP"/>
    </source>
</evidence>
<protein>
    <recommendedName>
        <fullName evidence="4">Single domain-containing protein</fullName>
    </recommendedName>
</protein>
<feature type="chain" id="PRO_5008588423" description="Single domain-containing protein" evidence="3">
    <location>
        <begin position="18"/>
        <end position="222"/>
    </location>
</feature>
<evidence type="ECO:0000256" key="2">
    <source>
        <dbReference type="ARBA" id="ARBA00022525"/>
    </source>
</evidence>
<dbReference type="AlphaFoldDB" id="A0A1B6MLW4"/>
<dbReference type="Pfam" id="PF15430">
    <property type="entry name" value="SVWC"/>
    <property type="match status" value="1"/>
</dbReference>
<accession>A0A1B6MLW4</accession>
<gene>
    <name evidence="5" type="ORF">g.28449</name>
</gene>
<dbReference type="EMBL" id="GEBQ01003075">
    <property type="protein sequence ID" value="JAT36902.1"/>
    <property type="molecule type" value="Transcribed_RNA"/>
</dbReference>
<dbReference type="SMART" id="SM01318">
    <property type="entry name" value="SVWC"/>
    <property type="match status" value="1"/>
</dbReference>
<comment type="subcellular location">
    <subcellularLocation>
        <location evidence="1">Secreted</location>
    </subcellularLocation>
</comment>
<dbReference type="InterPro" id="IPR029277">
    <property type="entry name" value="SVWC_dom"/>
</dbReference>
<reference evidence="5" key="1">
    <citation type="submission" date="2015-11" db="EMBL/GenBank/DDBJ databases">
        <title>De novo transcriptome assembly of four potential Pierce s Disease insect vectors from Arizona vineyards.</title>
        <authorList>
            <person name="Tassone E.E."/>
        </authorList>
    </citation>
    <scope>NUCLEOTIDE SEQUENCE</scope>
</reference>
<name>A0A1B6MLW4_9HEMI</name>
<keyword evidence="3" id="KW-0732">Signal</keyword>
<feature type="signal peptide" evidence="3">
    <location>
        <begin position="1"/>
        <end position="17"/>
    </location>
</feature>
<sequence>MLLHVTVVLLISVCVYCDEKTEKSNATVEAKEVASNKTGGDSSNADTKLRMLGNLNPNEHFQKQEMVNQYLSKSDPGNGRMGQQMGGNFPIGGEMQRMPLMHQQSNNMPNPDISINEQLRQNILNSIRGGQQSQNALCNVSGRVLFHGDKWTSPGVCGLFTCADNNFRTLTTSCPSLSYQEEANCFIEEQDLSRSFPHCCPKLVCSSRERSGETRKYGDFLF</sequence>
<proteinExistence type="predicted"/>
<feature type="domain" description="Single" evidence="4">
    <location>
        <begin position="138"/>
        <end position="205"/>
    </location>
</feature>
<organism evidence="5">
    <name type="scientific">Graphocephala atropunctata</name>
    <dbReference type="NCBI Taxonomy" id="36148"/>
    <lineage>
        <taxon>Eukaryota</taxon>
        <taxon>Metazoa</taxon>
        <taxon>Ecdysozoa</taxon>
        <taxon>Arthropoda</taxon>
        <taxon>Hexapoda</taxon>
        <taxon>Insecta</taxon>
        <taxon>Pterygota</taxon>
        <taxon>Neoptera</taxon>
        <taxon>Paraneoptera</taxon>
        <taxon>Hemiptera</taxon>
        <taxon>Auchenorrhyncha</taxon>
        <taxon>Membracoidea</taxon>
        <taxon>Cicadellidae</taxon>
        <taxon>Cicadellinae</taxon>
        <taxon>Cicadellini</taxon>
        <taxon>Graphocephala</taxon>
    </lineage>
</organism>
<keyword evidence="2" id="KW-0964">Secreted</keyword>
<evidence type="ECO:0000256" key="1">
    <source>
        <dbReference type="ARBA" id="ARBA00004613"/>
    </source>
</evidence>
<evidence type="ECO:0000313" key="5">
    <source>
        <dbReference type="EMBL" id="JAT36902.1"/>
    </source>
</evidence>